<gene>
    <name evidence="1" type="ORF">CmNV_068</name>
</gene>
<keyword evidence="2" id="KW-1185">Reference proteome</keyword>
<dbReference type="Gene3D" id="3.30.420.10">
    <property type="entry name" value="Ribonuclease H-like superfamily/Ribonuclease H"/>
    <property type="match status" value="1"/>
</dbReference>
<dbReference type="GO" id="GO:0003676">
    <property type="term" value="F:nucleic acid binding"/>
    <property type="evidence" value="ECO:0007669"/>
    <property type="project" value="InterPro"/>
</dbReference>
<reference evidence="1" key="1">
    <citation type="journal article" date="2021" name="Viruses">
        <title>Identification and Full Characterisation of Two Novel Crustacean Infecting Members of the Family Nudiviridae Provides Support for Two Subfamilies.</title>
        <authorList>
            <person name="Bateman K.S."/>
            <person name="Kerr R."/>
            <person name="Stentiford G.D."/>
            <person name="Bean T.P."/>
            <person name="Hooper C."/>
            <person name="Van Eynde B."/>
            <person name="Delbare D."/>
            <person name="Bojko J."/>
            <person name="Christiaens O."/>
            <person name="Taning C.N.T."/>
            <person name="Smagghe G."/>
            <person name="van Oers M.M."/>
            <person name="van Aerle R."/>
        </authorList>
    </citation>
    <scope>NUCLEOTIDE SEQUENCE</scope>
    <source>
        <strain evidence="1">AN2</strain>
    </source>
</reference>
<evidence type="ECO:0008006" key="3">
    <source>
        <dbReference type="Google" id="ProtNLM"/>
    </source>
</evidence>
<dbReference type="EMBL" id="MZ311578">
    <property type="protein sequence ID" value="UBZ25659.1"/>
    <property type="molecule type" value="Genomic_DNA"/>
</dbReference>
<proteinExistence type="predicted"/>
<evidence type="ECO:0000313" key="2">
    <source>
        <dbReference type="Proteomes" id="UP000830962"/>
    </source>
</evidence>
<dbReference type="Proteomes" id="UP000830962">
    <property type="component" value="Segment"/>
</dbReference>
<protein>
    <recommendedName>
        <fullName evidence="3">Exonuclease domain-containing protein</fullName>
    </recommendedName>
</protein>
<organism evidence="1 2">
    <name type="scientific">Carcinus maenas nudivirus</name>
    <dbReference type="NCBI Taxonomy" id="2880837"/>
    <lineage>
        <taxon>Viruses</taxon>
        <taxon>Viruses incertae sedis</taxon>
        <taxon>Naldaviricetes</taxon>
        <taxon>Lefavirales</taxon>
        <taxon>Nudiviridae</taxon>
        <taxon>Gammanudivirus</taxon>
        <taxon>Gammanudivirus cameanadis</taxon>
    </lineage>
</organism>
<name>A0AAE8Y2D4_9VIRU</name>
<evidence type="ECO:0000313" key="1">
    <source>
        <dbReference type="EMBL" id="UBZ25659.1"/>
    </source>
</evidence>
<dbReference type="InterPro" id="IPR012337">
    <property type="entry name" value="RNaseH-like_sf"/>
</dbReference>
<accession>A0AAE8Y2D4</accession>
<sequence length="215" mass="25834">MGFIFDFKTNTVTQPIVFHNSFDKLVDPKIFKQNVNICNVNNIIFFDLEPDDIVGQFCYRQLFIPNIREFSMIHVTKFLPTTSTAIMDENNTNTYCYSTNVSYSDTINHFCFLYKKLDYPVIVAHNGFKFDFLLLIAHIYRYVKNPEEIVHRMKFYDSFVTVRSKYDKLKNIDLFMKFEDKYSQYGYLKHKQHKSKEDSQMLALWFNEYVRKLKN</sequence>
<dbReference type="InterPro" id="IPR036397">
    <property type="entry name" value="RNaseH_sf"/>
</dbReference>
<dbReference type="SUPFAM" id="SSF53098">
    <property type="entry name" value="Ribonuclease H-like"/>
    <property type="match status" value="1"/>
</dbReference>